<name>A0AAC9ANP5_9ACTN</name>
<evidence type="ECO:0000313" key="3">
    <source>
        <dbReference type="Proteomes" id="UP000075221"/>
    </source>
</evidence>
<reference evidence="2 4" key="1">
    <citation type="journal article" date="2016" name="Plant Dis.">
        <title>Improved production of propionic acid using genome shuffling.</title>
        <authorList>
            <person name="Luna-Flores C.H."/>
            <person name="Palfreyman R.W."/>
            <person name="Kromer J.O."/>
            <person name="Nielsen L.K."/>
            <person name="Marcellin E."/>
        </authorList>
    </citation>
    <scope>NUCLEOTIDE SEQUENCE [LARGE SCALE GENOMIC DNA]</scope>
    <source>
        <strain evidence="2 4">F3E8</strain>
    </source>
</reference>
<sequence length="84" mass="9063">MMTIRIGVVSLSPITARTWRSGAAKWAPIAPGRVQAIVDRPLEMTQVLGSSVWYNRAIHIFTAPVSTSTMSPGPRAARVSATTR</sequence>
<accession>A0AAC9ANP5</accession>
<dbReference type="Proteomes" id="UP000178666">
    <property type="component" value="Chromosome"/>
</dbReference>
<evidence type="ECO:0000313" key="4">
    <source>
        <dbReference type="Proteomes" id="UP000178666"/>
    </source>
</evidence>
<dbReference type="Proteomes" id="UP000075221">
    <property type="component" value="Chromosome"/>
</dbReference>
<keyword evidence="4" id="KW-1185">Reference proteome</keyword>
<evidence type="ECO:0000313" key="1">
    <source>
        <dbReference type="EMBL" id="AMS05784.1"/>
    </source>
</evidence>
<proteinExistence type="predicted"/>
<reference evidence="1 3" key="2">
    <citation type="submission" date="2016-02" db="EMBL/GenBank/DDBJ databases">
        <title>Complete Genome Sequence of Propionibacterium acidipropionici ATCC 55737.</title>
        <authorList>
            <person name="Luna Flores C.H."/>
            <person name="Nielsen L.K."/>
            <person name="Marcellin E."/>
        </authorList>
    </citation>
    <scope>NUCLEOTIDE SEQUENCE [LARGE SCALE GENOMIC DNA]</scope>
    <source>
        <strain evidence="1 3">ATCC 55737</strain>
    </source>
</reference>
<dbReference type="EMBL" id="CP014352">
    <property type="protein sequence ID" value="AMS05784.1"/>
    <property type="molecule type" value="Genomic_DNA"/>
</dbReference>
<organism evidence="1 3">
    <name type="scientific">Acidipropionibacterium acidipropionici</name>
    <dbReference type="NCBI Taxonomy" id="1748"/>
    <lineage>
        <taxon>Bacteria</taxon>
        <taxon>Bacillati</taxon>
        <taxon>Actinomycetota</taxon>
        <taxon>Actinomycetes</taxon>
        <taxon>Propionibacteriales</taxon>
        <taxon>Propionibacteriaceae</taxon>
        <taxon>Acidipropionibacterium</taxon>
    </lineage>
</organism>
<evidence type="ECO:0000313" key="2">
    <source>
        <dbReference type="EMBL" id="AOZ47250.1"/>
    </source>
</evidence>
<gene>
    <name evidence="2" type="ORF">A8L58_11800</name>
    <name evidence="1" type="ORF">AXH35_10360</name>
</gene>
<dbReference type="EMBL" id="CP015970">
    <property type="protein sequence ID" value="AOZ47250.1"/>
    <property type="molecule type" value="Genomic_DNA"/>
</dbReference>
<dbReference type="AlphaFoldDB" id="A0AAC9ANP5"/>
<protein>
    <submittedName>
        <fullName evidence="1">Uncharacterized protein</fullName>
    </submittedName>
</protein>